<feature type="domain" description="Aspartyl/asparaginy/proline hydroxylase" evidence="1">
    <location>
        <begin position="87"/>
        <end position="184"/>
    </location>
</feature>
<comment type="caution">
    <text evidence="2">The sequence shown here is derived from an EMBL/GenBank/DDBJ whole genome shotgun (WGS) entry which is preliminary data.</text>
</comment>
<protein>
    <submittedName>
        <fullName evidence="2">Aspartyl/asparaginyl beta-hydroxylase</fullName>
    </submittedName>
</protein>
<evidence type="ECO:0000313" key="3">
    <source>
        <dbReference type="Proteomes" id="UP000256429"/>
    </source>
</evidence>
<keyword evidence="3" id="KW-1185">Reference proteome</keyword>
<dbReference type="InterPro" id="IPR007803">
    <property type="entry name" value="Asp/Arg/Pro-Hydrxlase"/>
</dbReference>
<reference evidence="2 3" key="1">
    <citation type="submission" date="2018-08" db="EMBL/GenBank/DDBJ databases">
        <title>Genomic Encyclopedia of Type Strains, Phase III (KMG-III): the genomes of soil and plant-associated and newly described type strains.</title>
        <authorList>
            <person name="Whitman W."/>
        </authorList>
    </citation>
    <scope>NUCLEOTIDE SEQUENCE [LARGE SCALE GENOMIC DNA]</scope>
    <source>
        <strain evidence="2 3">325-5</strain>
    </source>
</reference>
<gene>
    <name evidence="2" type="ORF">BX611_2868</name>
</gene>
<dbReference type="Pfam" id="PF05118">
    <property type="entry name" value="Asp_Arg_Hydrox"/>
    <property type="match status" value="1"/>
</dbReference>
<dbReference type="AlphaFoldDB" id="A0A3D9RKA9"/>
<dbReference type="RefSeq" id="WP_240324986.1">
    <property type="nucleotide sequence ID" value="NZ_QTTQ01000012.1"/>
</dbReference>
<evidence type="ECO:0000313" key="2">
    <source>
        <dbReference type="EMBL" id="REE79968.1"/>
    </source>
</evidence>
<sequence length="197" mass="22804">MKKLENKTTTFSDRIQLPFFFETNKMLEEIEALKLKNFIYYDVLPLRSPAYMVDKSLPIPPPAEDYADGSWTDWLDTNELKQSKYLSSVVDFFREHCTVTLVRLLRLEPGAVVAEHKDPTLGIEIPKSVIRLTIPVLLNNAVVFYLNNKPVPMKTGECWYLRLSDPHKIINSGTTERINMTIDLIPNDWIKSFLINK</sequence>
<name>A0A3D9RKA9_9FLAO</name>
<dbReference type="Proteomes" id="UP000256429">
    <property type="component" value="Unassembled WGS sequence"/>
</dbReference>
<dbReference type="SUPFAM" id="SSF51197">
    <property type="entry name" value="Clavaminate synthase-like"/>
    <property type="match status" value="1"/>
</dbReference>
<dbReference type="EMBL" id="QTTQ01000012">
    <property type="protein sequence ID" value="REE79968.1"/>
    <property type="molecule type" value="Genomic_DNA"/>
</dbReference>
<dbReference type="InterPro" id="IPR027443">
    <property type="entry name" value="IPNS-like_sf"/>
</dbReference>
<dbReference type="Gene3D" id="2.60.120.330">
    <property type="entry name" value="B-lactam Antibiotic, Isopenicillin N Synthase, Chain"/>
    <property type="match status" value="1"/>
</dbReference>
<proteinExistence type="predicted"/>
<evidence type="ECO:0000259" key="1">
    <source>
        <dbReference type="Pfam" id="PF05118"/>
    </source>
</evidence>
<accession>A0A3D9RKA9</accession>
<organism evidence="2 3">
    <name type="scientific">Lutibacter oceani</name>
    <dbReference type="NCBI Taxonomy" id="1853311"/>
    <lineage>
        <taxon>Bacteria</taxon>
        <taxon>Pseudomonadati</taxon>
        <taxon>Bacteroidota</taxon>
        <taxon>Flavobacteriia</taxon>
        <taxon>Flavobacteriales</taxon>
        <taxon>Flavobacteriaceae</taxon>
        <taxon>Lutibacter</taxon>
    </lineage>
</organism>